<evidence type="ECO:0000256" key="1">
    <source>
        <dbReference type="ARBA" id="ARBA00022723"/>
    </source>
</evidence>
<dbReference type="InterPro" id="IPR037187">
    <property type="entry name" value="DnaK_N"/>
</dbReference>
<evidence type="ECO:0000256" key="4">
    <source>
        <dbReference type="PROSITE-ProRule" id="PRU00510"/>
    </source>
</evidence>
<keyword evidence="3" id="KW-0862">Zinc</keyword>
<keyword evidence="7" id="KW-1185">Reference proteome</keyword>
<dbReference type="Pfam" id="PF01258">
    <property type="entry name" value="zf-dskA_traR"/>
    <property type="match status" value="1"/>
</dbReference>
<evidence type="ECO:0000259" key="5">
    <source>
        <dbReference type="Pfam" id="PF01258"/>
    </source>
</evidence>
<dbReference type="OrthoDB" id="9811543at2"/>
<keyword evidence="2" id="KW-0863">Zinc-finger</keyword>
<dbReference type="GO" id="GO:0008270">
    <property type="term" value="F:zinc ion binding"/>
    <property type="evidence" value="ECO:0007669"/>
    <property type="project" value="UniProtKB-KW"/>
</dbReference>
<dbReference type="PANTHER" id="PTHR33823">
    <property type="entry name" value="RNA POLYMERASE-BINDING TRANSCRIPTION FACTOR DKSA-RELATED"/>
    <property type="match status" value="1"/>
</dbReference>
<dbReference type="EMBL" id="FNPI01000006">
    <property type="protein sequence ID" value="SDZ11032.1"/>
    <property type="molecule type" value="Genomic_DNA"/>
</dbReference>
<dbReference type="STRING" id="1503961.SAMN05421736_106114"/>
<gene>
    <name evidence="6" type="ORF">SAMN05421736_106114</name>
</gene>
<feature type="zinc finger region" description="dksA C4-type" evidence="4">
    <location>
        <begin position="93"/>
        <end position="117"/>
    </location>
</feature>
<keyword evidence="1" id="KW-0479">Metal-binding</keyword>
<dbReference type="Gene3D" id="1.20.120.910">
    <property type="entry name" value="DksA, coiled-coil domain"/>
    <property type="match status" value="1"/>
</dbReference>
<dbReference type="PROSITE" id="PS51128">
    <property type="entry name" value="ZF_DKSA_2"/>
    <property type="match status" value="1"/>
</dbReference>
<evidence type="ECO:0000256" key="2">
    <source>
        <dbReference type="ARBA" id="ARBA00022771"/>
    </source>
</evidence>
<dbReference type="InterPro" id="IPR000962">
    <property type="entry name" value="Znf_DskA_TraR"/>
</dbReference>
<dbReference type="SUPFAM" id="SSF57716">
    <property type="entry name" value="Glucocorticoid receptor-like (DNA-binding domain)"/>
    <property type="match status" value="1"/>
</dbReference>
<dbReference type="PANTHER" id="PTHR33823:SF4">
    <property type="entry name" value="GENERAL STRESS PROTEIN 16O"/>
    <property type="match status" value="1"/>
</dbReference>
<dbReference type="Proteomes" id="UP000198935">
    <property type="component" value="Unassembled WGS sequence"/>
</dbReference>
<evidence type="ECO:0000313" key="7">
    <source>
        <dbReference type="Proteomes" id="UP000198935"/>
    </source>
</evidence>
<proteinExistence type="predicted"/>
<reference evidence="7" key="1">
    <citation type="submission" date="2016-10" db="EMBL/GenBank/DDBJ databases">
        <authorList>
            <person name="Varghese N."/>
            <person name="Submissions S."/>
        </authorList>
    </citation>
    <scope>NUCLEOTIDE SEQUENCE [LARGE SCALE GENOMIC DNA]</scope>
    <source>
        <strain evidence="7">SP</strain>
    </source>
</reference>
<feature type="domain" description="Zinc finger DksA/TraR C4-type" evidence="5">
    <location>
        <begin position="88"/>
        <end position="116"/>
    </location>
</feature>
<sequence length="242" mass="27907">MMTEEQRSRLKNILQEMEQSLEKRLKKGHFGLEYSLIKESAGELSNYDNHPGDHGTELYEREKDIALNEHAEDQLVKIKLALRAIEEGSYGICEVCGEPIPYERLETIPTTRTCVDHSEENVVPDTRPAEEDVISPAFGRFEYDESKREETFFDAEDSWQTVSAFGSSETPSDFYDTEKDYNNMYVESDENVGYVEDVENIAAANMEGNFSGLSIDHHKYEKYLDENEITSILDKKEDEDER</sequence>
<name>A0A1H3QBW4_9BACI</name>
<dbReference type="AlphaFoldDB" id="A0A1H3QBW4"/>
<evidence type="ECO:0000256" key="3">
    <source>
        <dbReference type="ARBA" id="ARBA00022833"/>
    </source>
</evidence>
<organism evidence="6 7">
    <name type="scientific">Evansella caseinilytica</name>
    <dbReference type="NCBI Taxonomy" id="1503961"/>
    <lineage>
        <taxon>Bacteria</taxon>
        <taxon>Bacillati</taxon>
        <taxon>Bacillota</taxon>
        <taxon>Bacilli</taxon>
        <taxon>Bacillales</taxon>
        <taxon>Bacillaceae</taxon>
        <taxon>Evansella</taxon>
    </lineage>
</organism>
<accession>A0A1H3QBW4</accession>
<evidence type="ECO:0000313" key="6">
    <source>
        <dbReference type="EMBL" id="SDZ11032.1"/>
    </source>
</evidence>
<protein>
    <submittedName>
        <fullName evidence="6">Regulatory protein, yteA family</fullName>
    </submittedName>
</protein>
<dbReference type="InterPro" id="IPR014240">
    <property type="entry name" value="YteA"/>
</dbReference>
<dbReference type="SUPFAM" id="SSF109635">
    <property type="entry name" value="DnaK suppressor protein DksA, alpha-hairpin domain"/>
    <property type="match status" value="1"/>
</dbReference>
<dbReference type="NCBIfam" id="TIGR02890">
    <property type="entry name" value="bacill_yteA"/>
    <property type="match status" value="1"/>
</dbReference>